<keyword evidence="4" id="KW-0472">Membrane</keyword>
<dbReference type="InterPro" id="IPR050469">
    <property type="entry name" value="Diguanylate_Cyclase"/>
</dbReference>
<feature type="transmembrane region" description="Helical" evidence="4">
    <location>
        <begin position="329"/>
        <end position="349"/>
    </location>
</feature>
<dbReference type="FunFam" id="3.30.70.270:FF:000001">
    <property type="entry name" value="Diguanylate cyclase domain protein"/>
    <property type="match status" value="1"/>
</dbReference>
<dbReference type="EMBL" id="SMAO01000009">
    <property type="protein sequence ID" value="TCT19256.1"/>
    <property type="molecule type" value="Genomic_DNA"/>
</dbReference>
<sequence length="540" mass="59368">MSYRAVILFASLLLGGACMVIAHLAGDLEERRLAADLDQQALRLKTAFDVLQIELQHEMVSIADLLASDQDVRRLLAEAAAAVQAEGGGRGGERAAQVRETLRRRIAPQWETLHQEIGLQQIHVHLAPETTSFLRMRAPEAFGDALRRSRQLIPDVQRDGQRRSGFEIGPSYAGVRGVVPVWAPGSESGVLIGSLEVGVSFAGHVERLSGQTGVGYGVLLNQEAVVETMLETYHPPQVTGGLRGDYLLAASRPELADWLAHSRMPDYAGTYRVTRLDWQGQLFQVIRFPLRDYLGQLDAARPPVGSIIIWHNVSEPWRKLKHLRQQINGFSLAGYLVAQSLLLGVLFLLRREWQRQLDAQTADLIQLATTDALTGLFNRRYFLEQLTQQLMRLSRLHEPCALLMVDLDFFKRVNDTYGHATGDRVLQHFTAVARGALRKIDLIGRIGGEEFAVLLPGVNGQGALDAAERLRQAVADTVLKTEEDAIPITVSVGMTLLDGADRGPDAALQRADAALYQAKSAGRNRVGIALPKQPGRLPGA</sequence>
<dbReference type="RefSeq" id="WP_165903457.1">
    <property type="nucleotide sequence ID" value="NZ_SMAO01000009.1"/>
</dbReference>
<dbReference type="Pfam" id="PF00990">
    <property type="entry name" value="GGDEF"/>
    <property type="match status" value="1"/>
</dbReference>
<dbReference type="CDD" id="cd01949">
    <property type="entry name" value="GGDEF"/>
    <property type="match status" value="1"/>
</dbReference>
<evidence type="ECO:0000256" key="1">
    <source>
        <dbReference type="ARBA" id="ARBA00001946"/>
    </source>
</evidence>
<proteinExistence type="predicted"/>
<evidence type="ECO:0000256" key="4">
    <source>
        <dbReference type="SAM" id="Phobius"/>
    </source>
</evidence>
<keyword evidence="4" id="KW-1133">Transmembrane helix</keyword>
<evidence type="ECO:0000259" key="5">
    <source>
        <dbReference type="PROSITE" id="PS50887"/>
    </source>
</evidence>
<evidence type="ECO:0000313" key="6">
    <source>
        <dbReference type="EMBL" id="TCT19256.1"/>
    </source>
</evidence>
<gene>
    <name evidence="6" type="ORF">EDC35_109135</name>
</gene>
<dbReference type="PROSITE" id="PS51257">
    <property type="entry name" value="PROKAR_LIPOPROTEIN"/>
    <property type="match status" value="1"/>
</dbReference>
<comment type="catalytic activity">
    <reaction evidence="3">
        <text>2 GTP = 3',3'-c-di-GMP + 2 diphosphate</text>
        <dbReference type="Rhea" id="RHEA:24898"/>
        <dbReference type="ChEBI" id="CHEBI:33019"/>
        <dbReference type="ChEBI" id="CHEBI:37565"/>
        <dbReference type="ChEBI" id="CHEBI:58805"/>
        <dbReference type="EC" id="2.7.7.65"/>
    </reaction>
</comment>
<name>A0A4R3MUT8_9GAMM</name>
<dbReference type="InterPro" id="IPR000160">
    <property type="entry name" value="GGDEF_dom"/>
</dbReference>
<dbReference type="EC" id="2.7.7.65" evidence="2"/>
<dbReference type="GO" id="GO:0052621">
    <property type="term" value="F:diguanylate cyclase activity"/>
    <property type="evidence" value="ECO:0007669"/>
    <property type="project" value="UniProtKB-EC"/>
</dbReference>
<dbReference type="SMART" id="SM00267">
    <property type="entry name" value="GGDEF"/>
    <property type="match status" value="1"/>
</dbReference>
<dbReference type="PROSITE" id="PS50887">
    <property type="entry name" value="GGDEF"/>
    <property type="match status" value="1"/>
</dbReference>
<comment type="cofactor">
    <cofactor evidence="1">
        <name>Mg(2+)</name>
        <dbReference type="ChEBI" id="CHEBI:18420"/>
    </cofactor>
</comment>
<keyword evidence="4" id="KW-0812">Transmembrane</keyword>
<protein>
    <recommendedName>
        <fullName evidence="2">diguanylate cyclase</fullName>
        <ecNumber evidence="2">2.7.7.65</ecNumber>
    </recommendedName>
</protein>
<dbReference type="GO" id="GO:0043709">
    <property type="term" value="P:cell adhesion involved in single-species biofilm formation"/>
    <property type="evidence" value="ECO:0007669"/>
    <property type="project" value="TreeGrafter"/>
</dbReference>
<feature type="domain" description="GGDEF" evidence="5">
    <location>
        <begin position="398"/>
        <end position="531"/>
    </location>
</feature>
<dbReference type="GO" id="GO:0005886">
    <property type="term" value="C:plasma membrane"/>
    <property type="evidence" value="ECO:0007669"/>
    <property type="project" value="TreeGrafter"/>
</dbReference>
<dbReference type="InterPro" id="IPR043128">
    <property type="entry name" value="Rev_trsase/Diguanyl_cyclase"/>
</dbReference>
<organism evidence="6 7">
    <name type="scientific">Thiobaca trueperi</name>
    <dbReference type="NCBI Taxonomy" id="127458"/>
    <lineage>
        <taxon>Bacteria</taxon>
        <taxon>Pseudomonadati</taxon>
        <taxon>Pseudomonadota</taxon>
        <taxon>Gammaproteobacteria</taxon>
        <taxon>Chromatiales</taxon>
        <taxon>Chromatiaceae</taxon>
        <taxon>Thiobaca</taxon>
    </lineage>
</organism>
<keyword evidence="7" id="KW-1185">Reference proteome</keyword>
<evidence type="ECO:0000256" key="2">
    <source>
        <dbReference type="ARBA" id="ARBA00012528"/>
    </source>
</evidence>
<dbReference type="PANTHER" id="PTHR45138:SF9">
    <property type="entry name" value="DIGUANYLATE CYCLASE DGCM-RELATED"/>
    <property type="match status" value="1"/>
</dbReference>
<dbReference type="Gene3D" id="3.30.450.20">
    <property type="entry name" value="PAS domain"/>
    <property type="match status" value="1"/>
</dbReference>
<dbReference type="PANTHER" id="PTHR45138">
    <property type="entry name" value="REGULATORY COMPONENTS OF SENSORY TRANSDUCTION SYSTEM"/>
    <property type="match status" value="1"/>
</dbReference>
<dbReference type="NCBIfam" id="TIGR00254">
    <property type="entry name" value="GGDEF"/>
    <property type="match status" value="1"/>
</dbReference>
<comment type="caution">
    <text evidence="6">The sequence shown here is derived from an EMBL/GenBank/DDBJ whole genome shotgun (WGS) entry which is preliminary data.</text>
</comment>
<dbReference type="InterPro" id="IPR029787">
    <property type="entry name" value="Nucleotide_cyclase"/>
</dbReference>
<dbReference type="Proteomes" id="UP000295717">
    <property type="component" value="Unassembled WGS sequence"/>
</dbReference>
<accession>A0A4R3MUT8</accession>
<dbReference type="SUPFAM" id="SSF55073">
    <property type="entry name" value="Nucleotide cyclase"/>
    <property type="match status" value="1"/>
</dbReference>
<dbReference type="GO" id="GO:1902201">
    <property type="term" value="P:negative regulation of bacterial-type flagellum-dependent cell motility"/>
    <property type="evidence" value="ECO:0007669"/>
    <property type="project" value="TreeGrafter"/>
</dbReference>
<evidence type="ECO:0000313" key="7">
    <source>
        <dbReference type="Proteomes" id="UP000295717"/>
    </source>
</evidence>
<dbReference type="Gene3D" id="3.30.70.270">
    <property type="match status" value="1"/>
</dbReference>
<dbReference type="AlphaFoldDB" id="A0A4R3MUT8"/>
<reference evidence="6 7" key="1">
    <citation type="submission" date="2019-03" db="EMBL/GenBank/DDBJ databases">
        <title>Genomic Encyclopedia of Type Strains, Phase IV (KMG-IV): sequencing the most valuable type-strain genomes for metagenomic binning, comparative biology and taxonomic classification.</title>
        <authorList>
            <person name="Goeker M."/>
        </authorList>
    </citation>
    <scope>NUCLEOTIDE SEQUENCE [LARGE SCALE GENOMIC DNA]</scope>
    <source>
        <strain evidence="6 7">DSM 13587</strain>
    </source>
</reference>
<dbReference type="Pfam" id="PF14827">
    <property type="entry name" value="dCache_3"/>
    <property type="match status" value="1"/>
</dbReference>
<evidence type="ECO:0000256" key="3">
    <source>
        <dbReference type="ARBA" id="ARBA00034247"/>
    </source>
</evidence>
<dbReference type="InterPro" id="IPR029150">
    <property type="entry name" value="dCache_3"/>
</dbReference>